<dbReference type="Proteomes" id="UP000000702">
    <property type="component" value="Unassembled WGS sequence"/>
</dbReference>
<gene>
    <name evidence="2" type="ORF">TCIL3000_0_58830</name>
</gene>
<dbReference type="Pfam" id="PF14529">
    <property type="entry name" value="Exo_endo_phos_2"/>
    <property type="match status" value="1"/>
</dbReference>
<dbReference type="VEuPathDB" id="TriTrypDB:TcIL3000_0_58830"/>
<accession>F9WDK2</accession>
<protein>
    <submittedName>
        <fullName evidence="2">WGS project CAEQ00000000 data, annotated contig 2373</fullName>
    </submittedName>
</protein>
<feature type="domain" description="Endonuclease/exonuclease/phosphatase" evidence="1">
    <location>
        <begin position="251"/>
        <end position="360"/>
    </location>
</feature>
<reference evidence="3" key="1">
    <citation type="submission" date="2011-07" db="EMBL/GenBank/DDBJ databases">
        <title>Divergent evolution of antigenic variation in African trypanosomes.</title>
        <authorList>
            <person name="Jackson A.P."/>
            <person name="Berry A."/>
            <person name="Allison H.C."/>
            <person name="Burton P."/>
            <person name="Anderson J."/>
            <person name="Aslett M."/>
            <person name="Brown R."/>
            <person name="Corton N."/>
            <person name="Harris D."/>
            <person name="Hauser H."/>
            <person name="Gamble J."/>
            <person name="Gilderthorp R."/>
            <person name="McQuillan J."/>
            <person name="Quail M.A."/>
            <person name="Sanders M."/>
            <person name="Van Tonder A."/>
            <person name="Ginger M.L."/>
            <person name="Donelson J.E."/>
            <person name="Field M.C."/>
            <person name="Barry J.D."/>
            <person name="Berriman M."/>
            <person name="Hertz-Fowler C."/>
        </authorList>
    </citation>
    <scope>NUCLEOTIDE SEQUENCE [LARGE SCALE GENOMIC DNA]</scope>
    <source>
        <strain evidence="3">IL3000</strain>
    </source>
</reference>
<name>F9WDK2_TRYCI</name>
<comment type="caution">
    <text evidence="2">The sequence shown here is derived from an EMBL/GenBank/DDBJ whole genome shotgun (WGS) entry which is preliminary data.</text>
</comment>
<proteinExistence type="predicted"/>
<reference evidence="2 3" key="2">
    <citation type="journal article" date="2012" name="Proc. Natl. Acad. Sci. U.S.A.">
        <title>Antigenic diversity is generated by distinct evolutionary mechanisms in African trypanosome species.</title>
        <authorList>
            <person name="Jackson A.P."/>
            <person name="Berry A."/>
            <person name="Aslett M."/>
            <person name="Allison H.C."/>
            <person name="Burton P."/>
            <person name="Vavrova-Anderson J."/>
            <person name="Brown R."/>
            <person name="Browne H."/>
            <person name="Corton N."/>
            <person name="Hauser H."/>
            <person name="Gamble J."/>
            <person name="Gilderthorp R."/>
            <person name="Marcello L."/>
            <person name="McQuillan J."/>
            <person name="Otto T.D."/>
            <person name="Quail M.A."/>
            <person name="Sanders M.J."/>
            <person name="van Tonder A."/>
            <person name="Ginger M.L."/>
            <person name="Field M.C."/>
            <person name="Barry J.D."/>
            <person name="Hertz-Fowler C."/>
            <person name="Berriman M."/>
        </authorList>
    </citation>
    <scope>NUCLEOTIDE SEQUENCE [LARGE SCALE GENOMIC DNA]</scope>
    <source>
        <strain evidence="2 3">IL3000</strain>
    </source>
</reference>
<sequence>MEDSLSVAEREPDFISSLSAVMNGAGGSCCGAGAAALTDLNTRYGATARATNNLCENCRAYLVTPATSTWCQGPVLRPGGSQAPALCPVRQDGGRHEADGYQRGSMQHHRHSGVNEVGRILPCTCGCATLDARRILLLVSGDVERNPGPMIRGAQWNDGGLSQAKRIALERKLHEDMVLFCPLQETHQASAECAALKIGGYQHVGQARTPNEGGVSILVRDGVGVEVGVLEEKVPERATVTLRFSADVSLTIISAYFPRKADVSSEALDTLLGANGAMVIGADVNSHHVLWDPLRPSDDKGECIVDWCVQNDMRIANTGLATRRQPGTAALSSPDITLCRDCEISNWKSALSPDSDHHWITFDVFVGTSLDVIAPSRPVRALYSWNKARWNDFRKLSDEFIFRGMKRSAKGADALNEAVTRGIRMAAKRTIPKGKGVAPPFWTPELTKLDKMVQECKNERKRDALIRWRRKVLVDTAMGRWKKNVSKLSTTDAASWNLVKSIYAPRPLTSPVLVSYVLLLRTLLHFWHTKFCSSCTGSPSLSDDASCSTGMSSLFSCFSGCFCIMCFRSRAYTVYLFAHQQHLNAFPSSASSSSLALFGRSSSVGTTSGGCCAMCSTSSPRLSKASPHT</sequence>
<dbReference type="SUPFAM" id="SSF56219">
    <property type="entry name" value="DNase I-like"/>
    <property type="match status" value="1"/>
</dbReference>
<evidence type="ECO:0000313" key="3">
    <source>
        <dbReference type="Proteomes" id="UP000000702"/>
    </source>
</evidence>
<dbReference type="InterPro" id="IPR036691">
    <property type="entry name" value="Endo/exonu/phosph_ase_sf"/>
</dbReference>
<dbReference type="AlphaFoldDB" id="F9WDK2"/>
<dbReference type="GO" id="GO:0003824">
    <property type="term" value="F:catalytic activity"/>
    <property type="evidence" value="ECO:0007669"/>
    <property type="project" value="InterPro"/>
</dbReference>
<dbReference type="EMBL" id="CAEQ01001879">
    <property type="protein sequence ID" value="CCD15356.1"/>
    <property type="molecule type" value="Genomic_DNA"/>
</dbReference>
<dbReference type="InterPro" id="IPR005135">
    <property type="entry name" value="Endo/exonuclease/phosphatase"/>
</dbReference>
<evidence type="ECO:0000313" key="2">
    <source>
        <dbReference type="EMBL" id="CCD15356.1"/>
    </source>
</evidence>
<keyword evidence="3" id="KW-1185">Reference proteome</keyword>
<dbReference type="Gene3D" id="3.60.10.10">
    <property type="entry name" value="Endonuclease/exonuclease/phosphatase"/>
    <property type="match status" value="1"/>
</dbReference>
<evidence type="ECO:0000259" key="1">
    <source>
        <dbReference type="Pfam" id="PF14529"/>
    </source>
</evidence>
<organism evidence="2 3">
    <name type="scientific">Trypanosoma congolense (strain IL3000)</name>
    <dbReference type="NCBI Taxonomy" id="1068625"/>
    <lineage>
        <taxon>Eukaryota</taxon>
        <taxon>Discoba</taxon>
        <taxon>Euglenozoa</taxon>
        <taxon>Kinetoplastea</taxon>
        <taxon>Metakinetoplastina</taxon>
        <taxon>Trypanosomatida</taxon>
        <taxon>Trypanosomatidae</taxon>
        <taxon>Trypanosoma</taxon>
        <taxon>Nannomonas</taxon>
    </lineage>
</organism>